<dbReference type="EMBL" id="JAULBC010000013">
    <property type="protein sequence ID" value="MEX6691104.1"/>
    <property type="molecule type" value="Genomic_DNA"/>
</dbReference>
<reference evidence="1 2" key="1">
    <citation type="submission" date="2023-07" db="EMBL/GenBank/DDBJ databases">
        <authorList>
            <person name="Lian W.-H."/>
        </authorList>
    </citation>
    <scope>NUCLEOTIDE SEQUENCE [LARGE SCALE GENOMIC DNA]</scope>
    <source>
        <strain evidence="1 2">SYSU DXS3180</strain>
    </source>
</reference>
<proteinExistence type="predicted"/>
<dbReference type="RefSeq" id="WP_369332520.1">
    <property type="nucleotide sequence ID" value="NZ_JAULBC010000013.1"/>
</dbReference>
<keyword evidence="2" id="KW-1185">Reference proteome</keyword>
<organism evidence="1 2">
    <name type="scientific">Danxiaibacter flavus</name>
    <dbReference type="NCBI Taxonomy" id="3049108"/>
    <lineage>
        <taxon>Bacteria</taxon>
        <taxon>Pseudomonadati</taxon>
        <taxon>Bacteroidota</taxon>
        <taxon>Chitinophagia</taxon>
        <taxon>Chitinophagales</taxon>
        <taxon>Chitinophagaceae</taxon>
        <taxon>Danxiaibacter</taxon>
    </lineage>
</organism>
<protein>
    <recommendedName>
        <fullName evidence="3">GLPGLI family protein</fullName>
    </recommendedName>
</protein>
<evidence type="ECO:0008006" key="3">
    <source>
        <dbReference type="Google" id="ProtNLM"/>
    </source>
</evidence>
<comment type="caution">
    <text evidence="1">The sequence shown here is derived from an EMBL/GenBank/DDBJ whole genome shotgun (WGS) entry which is preliminary data.</text>
</comment>
<dbReference type="Proteomes" id="UP001560573">
    <property type="component" value="Unassembled WGS sequence"/>
</dbReference>
<name>A0ABV3ZMK8_9BACT</name>
<evidence type="ECO:0000313" key="2">
    <source>
        <dbReference type="Proteomes" id="UP001560573"/>
    </source>
</evidence>
<sequence>MKSASCILSLLLLGFTCNKEVTAFFPKDYKLADEQIGNGKTLVYQNTSTAEKTYTDLQLVTKEGKNYRCERRYNNIVTTDSIVTVDGKLLEVFEFFTPGNAGGIKGEIILDTVVIKDKTARRQENILFKIGQMRYELKYEEEKLKDTTFMWQGRQVETILIKAVAYAAFKRIGDETVRQSWHIVSNAYHGKGIGMMLNIVETKDQAGRRSYDEWMLTDIKEISEKNSLTAMR</sequence>
<gene>
    <name evidence="1" type="ORF">QTN47_26580</name>
</gene>
<evidence type="ECO:0000313" key="1">
    <source>
        <dbReference type="EMBL" id="MEX6691104.1"/>
    </source>
</evidence>
<accession>A0ABV3ZMK8</accession>